<dbReference type="Proteomes" id="UP001497480">
    <property type="component" value="Unassembled WGS sequence"/>
</dbReference>
<dbReference type="Gene3D" id="3.50.30.30">
    <property type="match status" value="1"/>
</dbReference>
<keyword evidence="6" id="KW-1185">Reference proteome</keyword>
<accession>A0AAV1XXA5</accession>
<comment type="similarity">
    <text evidence="2">Belongs to the peptidase S8 family.</text>
</comment>
<dbReference type="InterPro" id="IPR037045">
    <property type="entry name" value="S8pro/Inhibitor_I9_sf"/>
</dbReference>
<dbReference type="CDD" id="cd02120">
    <property type="entry name" value="PA_subtilisin_like"/>
    <property type="match status" value="1"/>
</dbReference>
<dbReference type="Pfam" id="PF05922">
    <property type="entry name" value="Inhibitor_I9"/>
    <property type="match status" value="1"/>
</dbReference>
<evidence type="ECO:0000256" key="2">
    <source>
        <dbReference type="ARBA" id="ARBA00011073"/>
    </source>
</evidence>
<dbReference type="GO" id="GO:0006508">
    <property type="term" value="P:proteolysis"/>
    <property type="evidence" value="ECO:0007669"/>
    <property type="project" value="InterPro"/>
</dbReference>
<dbReference type="InterPro" id="IPR045051">
    <property type="entry name" value="SBT"/>
</dbReference>
<evidence type="ECO:0000313" key="6">
    <source>
        <dbReference type="Proteomes" id="UP001497480"/>
    </source>
</evidence>
<comment type="caution">
    <text evidence="5">The sequence shown here is derived from an EMBL/GenBank/DDBJ whole genome shotgun (WGS) entry which is preliminary data.</text>
</comment>
<proteinExistence type="inferred from homology"/>
<protein>
    <recommendedName>
        <fullName evidence="4">Inhibitor I9 domain-containing protein</fullName>
    </recommendedName>
</protein>
<feature type="domain" description="Inhibitor I9" evidence="4">
    <location>
        <begin position="3"/>
        <end position="32"/>
    </location>
</feature>
<dbReference type="InterPro" id="IPR010259">
    <property type="entry name" value="S8pro/Inhibitor_I9"/>
</dbReference>
<name>A0AAV1XXA5_LUPLU</name>
<dbReference type="InterPro" id="IPR036852">
    <property type="entry name" value="Peptidase_S8/S53_dom_sf"/>
</dbReference>
<dbReference type="EMBL" id="CAXHTB010000019">
    <property type="protein sequence ID" value="CAL0326261.1"/>
    <property type="molecule type" value="Genomic_DNA"/>
</dbReference>
<dbReference type="SUPFAM" id="SSF52743">
    <property type="entry name" value="Subtilisin-like"/>
    <property type="match status" value="1"/>
</dbReference>
<keyword evidence="3" id="KW-0732">Signal</keyword>
<evidence type="ECO:0000256" key="3">
    <source>
        <dbReference type="ARBA" id="ARBA00022729"/>
    </source>
</evidence>
<organism evidence="5 6">
    <name type="scientific">Lupinus luteus</name>
    <name type="common">European yellow lupine</name>
    <dbReference type="NCBI Taxonomy" id="3873"/>
    <lineage>
        <taxon>Eukaryota</taxon>
        <taxon>Viridiplantae</taxon>
        <taxon>Streptophyta</taxon>
        <taxon>Embryophyta</taxon>
        <taxon>Tracheophyta</taxon>
        <taxon>Spermatophyta</taxon>
        <taxon>Magnoliopsida</taxon>
        <taxon>eudicotyledons</taxon>
        <taxon>Gunneridae</taxon>
        <taxon>Pentapetalae</taxon>
        <taxon>rosids</taxon>
        <taxon>fabids</taxon>
        <taxon>Fabales</taxon>
        <taxon>Fabaceae</taxon>
        <taxon>Papilionoideae</taxon>
        <taxon>50 kb inversion clade</taxon>
        <taxon>genistoids sensu lato</taxon>
        <taxon>core genistoids</taxon>
        <taxon>Genisteae</taxon>
        <taxon>Lupinus</taxon>
    </lineage>
</organism>
<reference evidence="5 6" key="1">
    <citation type="submission" date="2024-03" db="EMBL/GenBank/DDBJ databases">
        <authorList>
            <person name="Martinez-Hernandez J."/>
        </authorList>
    </citation>
    <scope>NUCLEOTIDE SEQUENCE [LARGE SCALE GENOMIC DNA]</scope>
</reference>
<evidence type="ECO:0000313" key="5">
    <source>
        <dbReference type="EMBL" id="CAL0326261.1"/>
    </source>
</evidence>
<comment type="subcellular location">
    <subcellularLocation>
        <location evidence="1">Secreted</location>
    </subcellularLocation>
</comment>
<dbReference type="PANTHER" id="PTHR10795">
    <property type="entry name" value="PROPROTEIN CONVERTASE SUBTILISIN/KEXIN"/>
    <property type="match status" value="1"/>
</dbReference>
<dbReference type="Gene3D" id="3.30.70.80">
    <property type="entry name" value="Peptidase S8 propeptide/proteinase inhibitor I9"/>
    <property type="match status" value="1"/>
</dbReference>
<sequence length="183" mass="19895">MAKDAIIYSYNKNINGFAAILDEEDASRIAGNTGPNPYSVLSTEPWVISVAASKTDRDFTNSVTLGDNKTLQGLSISMFGLSSHELYPLINASDATACDNEFSELAYVCENGSIDPKKIEGKIVVCVSGFDDETWVEQTKVVGVITLISVPNIDIAPANLMLPVSTLNYTNSKYILNYMNHTK</sequence>
<evidence type="ECO:0000259" key="4">
    <source>
        <dbReference type="Pfam" id="PF05922"/>
    </source>
</evidence>
<dbReference type="GO" id="GO:0005576">
    <property type="term" value="C:extracellular region"/>
    <property type="evidence" value="ECO:0007669"/>
    <property type="project" value="UniProtKB-SubCell"/>
</dbReference>
<dbReference type="GO" id="GO:0004252">
    <property type="term" value="F:serine-type endopeptidase activity"/>
    <property type="evidence" value="ECO:0007669"/>
    <property type="project" value="InterPro"/>
</dbReference>
<evidence type="ECO:0000256" key="1">
    <source>
        <dbReference type="ARBA" id="ARBA00004613"/>
    </source>
</evidence>
<gene>
    <name evidence="5" type="ORF">LLUT_LOCUS27321</name>
</gene>
<dbReference type="AlphaFoldDB" id="A0AAV1XXA5"/>